<sequence>MPLPAAVLTTPHSGYHWPGSLLSPRNRRFFEGWYYRVSLAEEGESFAFMYAIEDPAGGAPTSGGFAQVLGPEDGRTYQLFAGVEGFWATPDRLALGHRQDPPGPAGYLEPADFEAQVRRGYQATDSLNQGCIEDKTGEITRWCYRIRPVHGWGAPGRPVATMGWLSYLPVFEPGWQILMADGLAEGWIEWRGRRYTFTGAPAYGEKNWGGAFPTQWFWAQANAFEGSPGAALVAGGGRRGVLWWEESVAMVGFYWAGRFYRFTAGQEKLTCTVAPWGHWHIEALSQRHRIEVRGTVAPQGGIELLAPTANGSRFVCRDTLKGEVRVRLERRWGDRAVLFDGRTPLGGLETGGGPWDGEWRISC</sequence>
<dbReference type="EMBL" id="CP063845">
    <property type="protein sequence ID" value="UFP97006.1"/>
    <property type="molecule type" value="Genomic_DNA"/>
</dbReference>
<reference evidence="1 2" key="1">
    <citation type="journal article" date="2021" name="Genome Biol. Evol.">
        <title>Complete Genome Sequencing of a Novel Gloeobacter Species from a Waterfall Cave in Mexico.</title>
        <authorList>
            <person name="Saw J.H."/>
            <person name="Cardona T."/>
            <person name="Montejano G."/>
        </authorList>
    </citation>
    <scope>NUCLEOTIDE SEQUENCE [LARGE SCALE GENOMIC DNA]</scope>
    <source>
        <strain evidence="1">MG652769</strain>
    </source>
</reference>
<protein>
    <submittedName>
        <fullName evidence="1">Tocopherol cyclase family protein</fullName>
    </submittedName>
</protein>
<dbReference type="Proteomes" id="UP001054846">
    <property type="component" value="Chromosome"/>
</dbReference>
<name>A0ABY3PTE5_9CYAN</name>
<dbReference type="PANTHER" id="PTHR35309">
    <property type="match status" value="1"/>
</dbReference>
<dbReference type="Pfam" id="PF14249">
    <property type="entry name" value="Tocopherol_cycl"/>
    <property type="match status" value="1"/>
</dbReference>
<proteinExistence type="predicted"/>
<dbReference type="RefSeq" id="WP_418887019.1">
    <property type="nucleotide sequence ID" value="NZ_CP063845.1"/>
</dbReference>
<accession>A0ABY3PTE5</accession>
<gene>
    <name evidence="1" type="ORF">ISF26_14305</name>
</gene>
<dbReference type="PANTHER" id="PTHR35309:SF4">
    <property type="entry name" value="TOCOPHEROL CYCLASE"/>
    <property type="match status" value="1"/>
</dbReference>
<evidence type="ECO:0000313" key="1">
    <source>
        <dbReference type="EMBL" id="UFP97006.1"/>
    </source>
</evidence>
<keyword evidence="2" id="KW-1185">Reference proteome</keyword>
<evidence type="ECO:0000313" key="2">
    <source>
        <dbReference type="Proteomes" id="UP001054846"/>
    </source>
</evidence>
<organism evidence="1 2">
    <name type="scientific">Gloeobacter morelensis MG652769</name>
    <dbReference type="NCBI Taxonomy" id="2781736"/>
    <lineage>
        <taxon>Bacteria</taxon>
        <taxon>Bacillati</taxon>
        <taxon>Cyanobacteriota</taxon>
        <taxon>Cyanophyceae</taxon>
        <taxon>Gloeobacterales</taxon>
        <taxon>Gloeobacteraceae</taxon>
        <taxon>Gloeobacter</taxon>
        <taxon>Gloeobacter morelensis</taxon>
    </lineage>
</organism>
<dbReference type="InterPro" id="IPR025893">
    <property type="entry name" value="Tocopherol_cyclase"/>
</dbReference>